<organism evidence="1 2">
    <name type="scientific">Pustulibacterium marinum</name>
    <dbReference type="NCBI Taxonomy" id="1224947"/>
    <lineage>
        <taxon>Bacteria</taxon>
        <taxon>Pseudomonadati</taxon>
        <taxon>Bacteroidota</taxon>
        <taxon>Flavobacteriia</taxon>
        <taxon>Flavobacteriales</taxon>
        <taxon>Flavobacteriaceae</taxon>
        <taxon>Pustulibacterium</taxon>
    </lineage>
</organism>
<dbReference type="AlphaFoldDB" id="A0A1I7H0H8"/>
<name>A0A1I7H0H8_9FLAO</name>
<sequence length="164" mass="19351">MKNLRIKILLLFLIFLVVSCSTQKGLIRREKTEFGTVKYYVQTESKNDNYVKTELNDLNGEKRIVIKVADSVYYSLYSDGINKRTKKDKNSVYRLFYGEIPNEKDTQIAYQKLSELDSLILSKSDKILDSLKWNDFKRWNGAKAFEIEVVYYHGFPKNETFEPY</sequence>
<keyword evidence="2" id="KW-1185">Reference proteome</keyword>
<accession>A0A1I7H0H8</accession>
<proteinExistence type="predicted"/>
<evidence type="ECO:0008006" key="3">
    <source>
        <dbReference type="Google" id="ProtNLM"/>
    </source>
</evidence>
<evidence type="ECO:0000313" key="2">
    <source>
        <dbReference type="Proteomes" id="UP000199138"/>
    </source>
</evidence>
<protein>
    <recommendedName>
        <fullName evidence="3">Lipoprotein</fullName>
    </recommendedName>
</protein>
<dbReference type="PROSITE" id="PS51257">
    <property type="entry name" value="PROKAR_LIPOPROTEIN"/>
    <property type="match status" value="1"/>
</dbReference>
<dbReference type="EMBL" id="FPBK01000006">
    <property type="protein sequence ID" value="SFU54142.1"/>
    <property type="molecule type" value="Genomic_DNA"/>
</dbReference>
<reference evidence="1 2" key="1">
    <citation type="submission" date="2016-10" db="EMBL/GenBank/DDBJ databases">
        <authorList>
            <person name="de Groot N.N."/>
        </authorList>
    </citation>
    <scope>NUCLEOTIDE SEQUENCE [LARGE SCALE GENOMIC DNA]</scope>
    <source>
        <strain evidence="1 2">CGMCC 1.12333</strain>
    </source>
</reference>
<evidence type="ECO:0000313" key="1">
    <source>
        <dbReference type="EMBL" id="SFU54142.1"/>
    </source>
</evidence>
<gene>
    <name evidence="1" type="ORF">SAMN05216480_106154</name>
</gene>
<dbReference type="Proteomes" id="UP000199138">
    <property type="component" value="Unassembled WGS sequence"/>
</dbReference>